<comment type="caution">
    <text evidence="2">The sequence shown here is derived from an EMBL/GenBank/DDBJ whole genome shotgun (WGS) entry which is preliminary data.</text>
</comment>
<dbReference type="InterPro" id="IPR016024">
    <property type="entry name" value="ARM-type_fold"/>
</dbReference>
<proteinExistence type="predicted"/>
<dbReference type="Pfam" id="PF13646">
    <property type="entry name" value="HEAT_2"/>
    <property type="match status" value="3"/>
</dbReference>
<sequence>MYFFTCVIKKKRSRGFLYELCVCMPVLLEYLKKYGQKLFSIQFFALLLIPASSLLAFAENVHKTEIIAHHGVLEDVPENTFAALRRVVELGIDGIEIDIRQTKDHQLILMCDETIDRTTNGKGRVDQLLYAEIQQYDAGSWRGPEFKNEPIPLLSDVLEFCKINNLKLILNARQVCIEKQVLDLVQSYDMYSQVYLWGTLRNLNTEEAEQFVKELVLISPEEITEEKIARIHEEKKYAFSIILNSDDRKTIKDQINMGVDVILMDYPCVAQDILGIQDQIPARQRPFKSRKTNHPQQEEIDNKMYVREKVKALVKAIKGTDPDKTRTAAMALMVLPQRHTIPPLVKLLKNKHPRIKQDAAWALGFCGNEDIAVYIQSLLSDKNPEVRREAVLVLGRLGSTQSVPVLIETLKTETNRGVKYDIARTLGILKDPGSAFPLLTILTNEKDWYVKSAAVEALSHIYTDKAVHVLADILVTDAGEDAAWTRTKAAWALAAMGKESIPQLIRALSDNEEVTRRRAEWALVKIGQPAVRSLVHALHEPNKFARERGAQALGWIKDKSTVTALIWALKDTEPSVVCSAVWALGKIGDPKALSALQSLMNHKNSAIRENANESVERILAKKENMVYYKKSLQKP</sequence>
<dbReference type="PROSITE" id="PS51704">
    <property type="entry name" value="GP_PDE"/>
    <property type="match status" value="1"/>
</dbReference>
<dbReference type="Gene3D" id="1.25.10.10">
    <property type="entry name" value="Leucine-rich Repeat Variant"/>
    <property type="match status" value="2"/>
</dbReference>
<dbReference type="Proteomes" id="UP000002985">
    <property type="component" value="Unassembled WGS sequence"/>
</dbReference>
<protein>
    <recommendedName>
        <fullName evidence="1">GP-PDE domain-containing protein</fullName>
    </recommendedName>
</protein>
<evidence type="ECO:0000313" key="2">
    <source>
        <dbReference type="EMBL" id="GAB61479.1"/>
    </source>
</evidence>
<accession>I3IID4</accession>
<dbReference type="InterPro" id="IPR004155">
    <property type="entry name" value="PBS_lyase_HEAT"/>
</dbReference>
<dbReference type="SMART" id="SM00567">
    <property type="entry name" value="EZ_HEAT"/>
    <property type="match status" value="9"/>
</dbReference>
<dbReference type="InterPro" id="IPR017946">
    <property type="entry name" value="PLC-like_Pdiesterase_TIM-brl"/>
</dbReference>
<dbReference type="eggNOG" id="COG0584">
    <property type="taxonomic scope" value="Bacteria"/>
</dbReference>
<dbReference type="Pfam" id="PF03009">
    <property type="entry name" value="GDPD"/>
    <property type="match status" value="1"/>
</dbReference>
<dbReference type="EMBL" id="BAFH01000002">
    <property type="protein sequence ID" value="GAB61479.1"/>
    <property type="molecule type" value="Genomic_DNA"/>
</dbReference>
<feature type="domain" description="GP-PDE" evidence="1">
    <location>
        <begin position="64"/>
        <end position="329"/>
    </location>
</feature>
<dbReference type="GO" id="GO:0016491">
    <property type="term" value="F:oxidoreductase activity"/>
    <property type="evidence" value="ECO:0007669"/>
    <property type="project" value="TreeGrafter"/>
</dbReference>
<dbReference type="PANTHER" id="PTHR12697:SF5">
    <property type="entry name" value="DEOXYHYPUSINE HYDROXYLASE"/>
    <property type="match status" value="1"/>
</dbReference>
<dbReference type="Gene3D" id="3.20.20.190">
    <property type="entry name" value="Phosphatidylinositol (PI) phosphodiesterase"/>
    <property type="match status" value="1"/>
</dbReference>
<dbReference type="InterPro" id="IPR030395">
    <property type="entry name" value="GP_PDE_dom"/>
</dbReference>
<evidence type="ECO:0000313" key="3">
    <source>
        <dbReference type="Proteomes" id="UP000002985"/>
    </source>
</evidence>
<keyword evidence="3" id="KW-1185">Reference proteome</keyword>
<evidence type="ECO:0000259" key="1">
    <source>
        <dbReference type="PROSITE" id="PS51704"/>
    </source>
</evidence>
<dbReference type="GO" id="GO:0006629">
    <property type="term" value="P:lipid metabolic process"/>
    <property type="evidence" value="ECO:0007669"/>
    <property type="project" value="InterPro"/>
</dbReference>
<dbReference type="GO" id="GO:0008081">
    <property type="term" value="F:phosphoric diester hydrolase activity"/>
    <property type="evidence" value="ECO:0007669"/>
    <property type="project" value="InterPro"/>
</dbReference>
<dbReference type="eggNOG" id="COG1413">
    <property type="taxonomic scope" value="Bacteria"/>
</dbReference>
<dbReference type="PANTHER" id="PTHR12697">
    <property type="entry name" value="PBS LYASE HEAT-LIKE PROTEIN"/>
    <property type="match status" value="1"/>
</dbReference>
<dbReference type="OrthoDB" id="238714at2"/>
<dbReference type="STRING" id="247490.KSU1_B0622"/>
<organism evidence="2 3">
    <name type="scientific">Candidatus Jettenia caeni</name>
    <dbReference type="NCBI Taxonomy" id="247490"/>
    <lineage>
        <taxon>Bacteria</taxon>
        <taxon>Pseudomonadati</taxon>
        <taxon>Planctomycetota</taxon>
        <taxon>Candidatus Brocadiia</taxon>
        <taxon>Candidatus Brocadiales</taxon>
        <taxon>Candidatus Brocadiaceae</taxon>
        <taxon>Candidatus Jettenia</taxon>
    </lineage>
</organism>
<name>I3IID4_9BACT</name>
<dbReference type="SUPFAM" id="SSF51695">
    <property type="entry name" value="PLC-like phosphodiesterases"/>
    <property type="match status" value="1"/>
</dbReference>
<dbReference type="SUPFAM" id="SSF48371">
    <property type="entry name" value="ARM repeat"/>
    <property type="match status" value="1"/>
</dbReference>
<gene>
    <name evidence="2" type="ORF">KSU1_B0622</name>
</gene>
<dbReference type="AlphaFoldDB" id="I3IID4"/>
<dbReference type="InterPro" id="IPR011989">
    <property type="entry name" value="ARM-like"/>
</dbReference>
<reference evidence="2 3" key="1">
    <citation type="journal article" date="2012" name="FEBS Lett.">
        <title>Anammox organism KSU-1 expresses a NirK-type copper-containing nitrite reductase instead of a NirS-type with cytochrome cd1.</title>
        <authorList>
            <person name="Hira D."/>
            <person name="Toh H."/>
            <person name="Migita C.T."/>
            <person name="Okubo H."/>
            <person name="Nishiyama T."/>
            <person name="Hattori M."/>
            <person name="Furukawa K."/>
            <person name="Fujii T."/>
        </authorList>
    </citation>
    <scope>NUCLEOTIDE SEQUENCE [LARGE SCALE GENOMIC DNA]</scope>
</reference>
<dbReference type="Pfam" id="PF03130">
    <property type="entry name" value="HEAT_PBS"/>
    <property type="match status" value="1"/>
</dbReference>